<proteinExistence type="predicted"/>
<dbReference type="Pfam" id="PF13091">
    <property type="entry name" value="PLDc_2"/>
    <property type="match status" value="1"/>
</dbReference>
<dbReference type="OrthoDB" id="5894983at2"/>
<dbReference type="SUPFAM" id="SSF56024">
    <property type="entry name" value="Phospholipase D/nuclease"/>
    <property type="match status" value="1"/>
</dbReference>
<keyword evidence="2" id="KW-0540">Nuclease</keyword>
<sequence length="374" mass="43425">MLSLISKDWLLHFKEQIKNAQKIRIISPFITNVMVTHLIDNYCDAEVEVITRYNLNDFRSRASSISALKRLVMKGFKVRGIKGLHSKLYAFDNRCAIISSANFTGGGFFNNYELGIKTFDQKIVNQAIIYFEGLFNVNIENLNLETIEIWEDKIKKEKPIYKPTEDLPDYGTSPFRKQNINQKYFIKFFGRSDSRANKEFTTQDMVEGSHCHFAVTFSGRKGRPRKYNDGDIIYLATMLSNREYAIFGKATAIKHNDLRDMASEEDISHVKWKEHYGVYIRIKDPVFIDGKMGDCPMMSNLIDDLKYEAFFRTNMRYIVGGKKTNPWDSLRQQADVQLSELGAQWLDNKFLETINTKGSIKKEFIDGLYKSQIF</sequence>
<reference evidence="2 3" key="1">
    <citation type="submission" date="2019-04" db="EMBL/GenBank/DDBJ databases">
        <title>Pedobacter sp. AR-2-6 sp. nov., isolated from Arctic soil.</title>
        <authorList>
            <person name="Dahal R.H."/>
            <person name="Kim D.-U."/>
        </authorList>
    </citation>
    <scope>NUCLEOTIDE SEQUENCE [LARGE SCALE GENOMIC DNA]</scope>
    <source>
        <strain evidence="2 3">AR-2-6</strain>
    </source>
</reference>
<dbReference type="CDD" id="cd09176">
    <property type="entry name" value="PLDc_unchar6"/>
    <property type="match status" value="1"/>
</dbReference>
<evidence type="ECO:0000313" key="3">
    <source>
        <dbReference type="Proteomes" id="UP000310477"/>
    </source>
</evidence>
<evidence type="ECO:0000259" key="1">
    <source>
        <dbReference type="PROSITE" id="PS50035"/>
    </source>
</evidence>
<dbReference type="GO" id="GO:0006793">
    <property type="term" value="P:phosphorus metabolic process"/>
    <property type="evidence" value="ECO:0007669"/>
    <property type="project" value="UniProtKB-ARBA"/>
</dbReference>
<feature type="domain" description="PLD phosphodiesterase" evidence="1">
    <location>
        <begin position="80"/>
        <end position="107"/>
    </location>
</feature>
<keyword evidence="2" id="KW-0255">Endonuclease</keyword>
<dbReference type="EMBL" id="SWBO01000004">
    <property type="protein sequence ID" value="TKC01402.1"/>
    <property type="molecule type" value="Genomic_DNA"/>
</dbReference>
<dbReference type="InterPro" id="IPR025202">
    <property type="entry name" value="PLD-like_dom"/>
</dbReference>
<dbReference type="AlphaFoldDB" id="A0A4U1C622"/>
<dbReference type="InterPro" id="IPR059166">
    <property type="entry name" value="PLD-like_cat"/>
</dbReference>
<keyword evidence="3" id="KW-1185">Reference proteome</keyword>
<gene>
    <name evidence="2" type="ORF">FA045_09200</name>
</gene>
<dbReference type="PROSITE" id="PS50035">
    <property type="entry name" value="PLD"/>
    <property type="match status" value="1"/>
</dbReference>
<dbReference type="RefSeq" id="WP_136876756.1">
    <property type="nucleotide sequence ID" value="NZ_SWBO01000004.1"/>
</dbReference>
<dbReference type="Gene3D" id="3.30.870.10">
    <property type="entry name" value="Endonuclease Chain A"/>
    <property type="match status" value="1"/>
</dbReference>
<organism evidence="2 3">
    <name type="scientific">Pedobacter cryotolerans</name>
    <dbReference type="NCBI Taxonomy" id="2571270"/>
    <lineage>
        <taxon>Bacteria</taxon>
        <taxon>Pseudomonadati</taxon>
        <taxon>Bacteroidota</taxon>
        <taxon>Sphingobacteriia</taxon>
        <taxon>Sphingobacteriales</taxon>
        <taxon>Sphingobacteriaceae</taxon>
        <taxon>Pedobacter</taxon>
    </lineage>
</organism>
<accession>A0A4U1C622</accession>
<dbReference type="InterPro" id="IPR001736">
    <property type="entry name" value="PLipase_D/transphosphatidylase"/>
</dbReference>
<evidence type="ECO:0000313" key="2">
    <source>
        <dbReference type="EMBL" id="TKC01402.1"/>
    </source>
</evidence>
<dbReference type="GO" id="GO:0004519">
    <property type="term" value="F:endonuclease activity"/>
    <property type="evidence" value="ECO:0007669"/>
    <property type="project" value="UniProtKB-KW"/>
</dbReference>
<name>A0A4U1C622_9SPHI</name>
<keyword evidence="2" id="KW-0378">Hydrolase</keyword>
<dbReference type="Proteomes" id="UP000310477">
    <property type="component" value="Unassembled WGS sequence"/>
</dbReference>
<comment type="caution">
    <text evidence="2">The sequence shown here is derived from an EMBL/GenBank/DDBJ whole genome shotgun (WGS) entry which is preliminary data.</text>
</comment>
<protein>
    <submittedName>
        <fullName evidence="2">NgoFVII family restriction endonuclease</fullName>
    </submittedName>
</protein>